<keyword evidence="3" id="KW-0808">Transferase</keyword>
<feature type="transmembrane region" description="Helical" evidence="1">
    <location>
        <begin position="274"/>
        <end position="296"/>
    </location>
</feature>
<keyword evidence="1" id="KW-0472">Membrane</keyword>
<accession>A0A415I415</accession>
<dbReference type="SUPFAM" id="SSF53448">
    <property type="entry name" value="Nucleotide-diphospho-sugar transferases"/>
    <property type="match status" value="1"/>
</dbReference>
<evidence type="ECO:0000313" key="4">
    <source>
        <dbReference type="Proteomes" id="UP000286181"/>
    </source>
</evidence>
<gene>
    <name evidence="3" type="ORF">DW038_13190</name>
</gene>
<proteinExistence type="predicted"/>
<keyword evidence="1" id="KW-0812">Transmembrane</keyword>
<keyword evidence="1" id="KW-1133">Transmembrane helix</keyword>
<name>A0A415I415_9FIRM</name>
<dbReference type="GO" id="GO:0016758">
    <property type="term" value="F:hexosyltransferase activity"/>
    <property type="evidence" value="ECO:0007669"/>
    <property type="project" value="UniProtKB-ARBA"/>
</dbReference>
<dbReference type="EMBL" id="QROF01000013">
    <property type="protein sequence ID" value="RHL02376.1"/>
    <property type="molecule type" value="Genomic_DNA"/>
</dbReference>
<dbReference type="Pfam" id="PF00535">
    <property type="entry name" value="Glycos_transf_2"/>
    <property type="match status" value="1"/>
</dbReference>
<dbReference type="InterPro" id="IPR001173">
    <property type="entry name" value="Glyco_trans_2-like"/>
</dbReference>
<dbReference type="CDD" id="cd00761">
    <property type="entry name" value="Glyco_tranf_GTA_type"/>
    <property type="match status" value="1"/>
</dbReference>
<organism evidence="3 4">
    <name type="scientific">Agathobacter rectalis</name>
    <dbReference type="NCBI Taxonomy" id="39491"/>
    <lineage>
        <taxon>Bacteria</taxon>
        <taxon>Bacillati</taxon>
        <taxon>Bacillota</taxon>
        <taxon>Clostridia</taxon>
        <taxon>Lachnospirales</taxon>
        <taxon>Lachnospiraceae</taxon>
        <taxon>Agathobacter</taxon>
    </lineage>
</organism>
<feature type="domain" description="Glycosyltransferase 2-like" evidence="2">
    <location>
        <begin position="6"/>
        <end position="171"/>
    </location>
</feature>
<dbReference type="Proteomes" id="UP000286181">
    <property type="component" value="Unassembled WGS sequence"/>
</dbReference>
<evidence type="ECO:0000313" key="3">
    <source>
        <dbReference type="EMBL" id="RHL02376.1"/>
    </source>
</evidence>
<dbReference type="PANTHER" id="PTHR22916">
    <property type="entry name" value="GLYCOSYLTRANSFERASE"/>
    <property type="match status" value="1"/>
</dbReference>
<evidence type="ECO:0000259" key="2">
    <source>
        <dbReference type="Pfam" id="PF00535"/>
    </source>
</evidence>
<sequence>MNNTLSICTATYNRAYKILKLYESLNKQTDKNFEWIVIDDESNDNTQELISKCENQDNGYKIKYIKQKHGGKHRAINRAVDIAEGDYIFIVDSDDYITQNAVELIHKWISSCVDNYMIAGVAGLKIAVDGRIYGGNTKIKRNYVDASNFERAKYHLYGDKAEVYRRDLLMKYKFPEYEGEYFITEDICWLNIAAEGLKIRWYNEPIYIAEYLDDGLSKSGANDIKGHKNNFKGYCLYISECIKKKPFTQRLIHLKEYNKTCNCLKIGLKKRSKLIGISIAKYLRMYWFGIPIGYLIRKIRKY</sequence>
<dbReference type="InterPro" id="IPR029044">
    <property type="entry name" value="Nucleotide-diphossugar_trans"/>
</dbReference>
<evidence type="ECO:0000256" key="1">
    <source>
        <dbReference type="SAM" id="Phobius"/>
    </source>
</evidence>
<dbReference type="RefSeq" id="WP_118372329.1">
    <property type="nucleotide sequence ID" value="NZ_QROF01000013.1"/>
</dbReference>
<reference evidence="3 4" key="1">
    <citation type="submission" date="2018-08" db="EMBL/GenBank/DDBJ databases">
        <title>A genome reference for cultivated species of the human gut microbiota.</title>
        <authorList>
            <person name="Zou Y."/>
            <person name="Xue W."/>
            <person name="Luo G."/>
        </authorList>
    </citation>
    <scope>NUCLEOTIDE SEQUENCE [LARGE SCALE GENOMIC DNA]</scope>
    <source>
        <strain evidence="3 4">AF39-14AC</strain>
    </source>
</reference>
<comment type="caution">
    <text evidence="3">The sequence shown here is derived from an EMBL/GenBank/DDBJ whole genome shotgun (WGS) entry which is preliminary data.</text>
</comment>
<dbReference type="PANTHER" id="PTHR22916:SF3">
    <property type="entry name" value="UDP-GLCNAC:BETAGAL BETA-1,3-N-ACETYLGLUCOSAMINYLTRANSFERASE-LIKE PROTEIN 1"/>
    <property type="match status" value="1"/>
</dbReference>
<dbReference type="AlphaFoldDB" id="A0A415I415"/>
<dbReference type="Gene3D" id="3.90.550.10">
    <property type="entry name" value="Spore Coat Polysaccharide Biosynthesis Protein SpsA, Chain A"/>
    <property type="match status" value="1"/>
</dbReference>
<protein>
    <submittedName>
        <fullName evidence="3">Glycosyltransferase family 2 protein</fullName>
    </submittedName>
</protein>